<evidence type="ECO:0000256" key="5">
    <source>
        <dbReference type="ARBA" id="ARBA00023014"/>
    </source>
</evidence>
<accession>A0A367ZT09</accession>
<dbReference type="InterPro" id="IPR034466">
    <property type="entry name" value="Methyltransferase_Class_B"/>
</dbReference>
<name>A0A367ZT09_9BACT</name>
<dbReference type="GO" id="GO:0046872">
    <property type="term" value="F:metal ion binding"/>
    <property type="evidence" value="ECO:0007669"/>
    <property type="project" value="UniProtKB-KW"/>
</dbReference>
<sequence>MKILIANPPWRQGHLFGLRSGARFPYMTDELTWEGVPAWIPFPFTPAQATALLKKHGFQCEFWDGVAEGWSKEEFFERVRRYQPDLYIQEVVAPSYTNDRAIFETLRHMLPQAVLGAAGLMVTGWGPQMLEKNPAIDVGLVYEWEETALELAQRLRDRQPLAHTRGLLHRANGSVVVEPRRPPPDLAALPWPERESLPMLRYNDDFAFLPVPNLQMYTERGCPYKCSFCVWINARYGNYLVRFRDPADVADEMAWCLKRWPFKAVYFDDDTFNLRKSHVLKLCEEIRRRDIRIPWAAMCRADLFDRETLTACREAGLFAVKYGVESADPDILAGIHKDLDLDKAEEVIRLTRELGIKVHLTLVIGLPGETERSIRKTWRFVKRTHPDYLQFSLCTPYPGTELYKLAEERGWIEARDWQEFNADSQASMRTEALSRERLEHWVRVLNLRRIGLQLIHNPLDCLKMYGRKVLASPRKVLNLGRSFLRTLTGS</sequence>
<dbReference type="PANTHER" id="PTHR43409">
    <property type="entry name" value="ANAEROBIC MAGNESIUM-PROTOPORPHYRIN IX MONOMETHYL ESTER CYCLASE-RELATED"/>
    <property type="match status" value="1"/>
</dbReference>
<dbReference type="AlphaFoldDB" id="A0A367ZT09"/>
<dbReference type="GO" id="GO:0051539">
    <property type="term" value="F:4 iron, 4 sulfur cluster binding"/>
    <property type="evidence" value="ECO:0007669"/>
    <property type="project" value="UniProtKB-KW"/>
</dbReference>
<reference evidence="7 8" key="1">
    <citation type="submission" date="2018-05" db="EMBL/GenBank/DDBJ databases">
        <title>A metagenomic window into the 2 km-deep terrestrial subsurface aquifer revealed taxonomically and functionally diverse microbial community comprising novel uncultured bacterial lineages.</title>
        <authorList>
            <person name="Kadnikov V.V."/>
            <person name="Mardanov A.V."/>
            <person name="Beletsky A.V."/>
            <person name="Banks D."/>
            <person name="Pimenov N.V."/>
            <person name="Frank Y.A."/>
            <person name="Karnachuk O.V."/>
            <person name="Ravin N.V."/>
        </authorList>
    </citation>
    <scope>NUCLEOTIDE SEQUENCE [LARGE SCALE GENOMIC DNA]</scope>
    <source>
        <strain evidence="7">BY5</strain>
    </source>
</reference>
<dbReference type="SMART" id="SM00729">
    <property type="entry name" value="Elp3"/>
    <property type="match status" value="1"/>
</dbReference>
<evidence type="ECO:0000256" key="2">
    <source>
        <dbReference type="ARBA" id="ARBA00022691"/>
    </source>
</evidence>
<organism evidence="7 8">
    <name type="scientific">Candidatus Ozemobacter sibiricus</name>
    <dbReference type="NCBI Taxonomy" id="2268124"/>
    <lineage>
        <taxon>Bacteria</taxon>
        <taxon>Candidatus Ozemobacteria</taxon>
        <taxon>Candidatus Ozemobacterales</taxon>
        <taxon>Candidatus Ozemobacteraceae</taxon>
        <taxon>Candidatus Ozemobacter</taxon>
    </lineage>
</organism>
<dbReference type="SFLD" id="SFLDG01082">
    <property type="entry name" value="B12-binding_domain_containing"/>
    <property type="match status" value="1"/>
</dbReference>
<comment type="caution">
    <text evidence="7">The sequence shown here is derived from an EMBL/GenBank/DDBJ whole genome shotgun (WGS) entry which is preliminary data.</text>
</comment>
<dbReference type="SUPFAM" id="SSF102114">
    <property type="entry name" value="Radical SAM enzymes"/>
    <property type="match status" value="1"/>
</dbReference>
<evidence type="ECO:0000313" key="8">
    <source>
        <dbReference type="Proteomes" id="UP000252355"/>
    </source>
</evidence>
<comment type="cofactor">
    <cofactor evidence="1">
        <name>[4Fe-4S] cluster</name>
        <dbReference type="ChEBI" id="CHEBI:49883"/>
    </cofactor>
</comment>
<dbReference type="PANTHER" id="PTHR43409:SF16">
    <property type="entry name" value="SLR0320 PROTEIN"/>
    <property type="match status" value="1"/>
</dbReference>
<dbReference type="SFLD" id="SFLDS00029">
    <property type="entry name" value="Radical_SAM"/>
    <property type="match status" value="1"/>
</dbReference>
<evidence type="ECO:0000256" key="3">
    <source>
        <dbReference type="ARBA" id="ARBA00022723"/>
    </source>
</evidence>
<dbReference type="GO" id="GO:0005829">
    <property type="term" value="C:cytosol"/>
    <property type="evidence" value="ECO:0007669"/>
    <property type="project" value="TreeGrafter"/>
</dbReference>
<evidence type="ECO:0000256" key="1">
    <source>
        <dbReference type="ARBA" id="ARBA00001966"/>
    </source>
</evidence>
<protein>
    <submittedName>
        <fullName evidence="7">Radical SAM domain protein</fullName>
    </submittedName>
</protein>
<feature type="domain" description="Radical SAM core" evidence="6">
    <location>
        <begin position="208"/>
        <end position="443"/>
    </location>
</feature>
<evidence type="ECO:0000256" key="4">
    <source>
        <dbReference type="ARBA" id="ARBA00023004"/>
    </source>
</evidence>
<keyword evidence="4" id="KW-0408">Iron</keyword>
<dbReference type="InterPro" id="IPR058240">
    <property type="entry name" value="rSAM_sf"/>
</dbReference>
<dbReference type="InterPro" id="IPR051198">
    <property type="entry name" value="BchE-like"/>
</dbReference>
<dbReference type="InterPro" id="IPR006638">
    <property type="entry name" value="Elp3/MiaA/NifB-like_rSAM"/>
</dbReference>
<dbReference type="EMBL" id="QOQW01000006">
    <property type="protein sequence ID" value="RCK80502.1"/>
    <property type="molecule type" value="Genomic_DNA"/>
</dbReference>
<keyword evidence="2" id="KW-0949">S-adenosyl-L-methionine</keyword>
<gene>
    <name evidence="7" type="ORF">OZSIB_3248</name>
</gene>
<evidence type="ECO:0000313" key="7">
    <source>
        <dbReference type="EMBL" id="RCK80502.1"/>
    </source>
</evidence>
<dbReference type="SFLD" id="SFLDG01123">
    <property type="entry name" value="methyltransferase_(Class_B)"/>
    <property type="match status" value="1"/>
</dbReference>
<dbReference type="Gene3D" id="3.80.30.20">
    <property type="entry name" value="tm_1862 like domain"/>
    <property type="match status" value="1"/>
</dbReference>
<proteinExistence type="predicted"/>
<dbReference type="Proteomes" id="UP000252355">
    <property type="component" value="Unassembled WGS sequence"/>
</dbReference>
<dbReference type="Pfam" id="PF04055">
    <property type="entry name" value="Radical_SAM"/>
    <property type="match status" value="1"/>
</dbReference>
<dbReference type="CDD" id="cd01335">
    <property type="entry name" value="Radical_SAM"/>
    <property type="match status" value="1"/>
</dbReference>
<dbReference type="InterPro" id="IPR007197">
    <property type="entry name" value="rSAM"/>
</dbReference>
<keyword evidence="3" id="KW-0479">Metal-binding</keyword>
<dbReference type="GO" id="GO:0003824">
    <property type="term" value="F:catalytic activity"/>
    <property type="evidence" value="ECO:0007669"/>
    <property type="project" value="InterPro"/>
</dbReference>
<keyword evidence="5" id="KW-0411">Iron-sulfur</keyword>
<dbReference type="PROSITE" id="PS51918">
    <property type="entry name" value="RADICAL_SAM"/>
    <property type="match status" value="1"/>
</dbReference>
<evidence type="ECO:0000259" key="6">
    <source>
        <dbReference type="PROSITE" id="PS51918"/>
    </source>
</evidence>
<dbReference type="InterPro" id="IPR023404">
    <property type="entry name" value="rSAM_horseshoe"/>
</dbReference>